<dbReference type="EMBL" id="JBHRXE010000043">
    <property type="protein sequence ID" value="MFC3570886.1"/>
    <property type="molecule type" value="Genomic_DNA"/>
</dbReference>
<gene>
    <name evidence="1" type="ORF">ACFOMP_15615</name>
</gene>
<dbReference type="Proteomes" id="UP001595596">
    <property type="component" value="Unassembled WGS sequence"/>
</dbReference>
<sequence length="180" mass="18544">MDRSIPMLLIGLIFGGGLGFVVAAANGITLDGHDHGASGHGAAAAGAKTHDHGAPIDLPAGSATASARLEPDSVSGWNLFLQLQGFCFAPDHAGLTHRTGEGHAHLYLNGTKIARLYGPARHLDALEPGDRLRVELNANDHRPLTVSGRPLAVELTVPDRPVAIRAGAEGLPDSAICAVP</sequence>
<organism evidence="1 2">
    <name type="scientific">Paracoccus simplex</name>
    <dbReference type="NCBI Taxonomy" id="2086346"/>
    <lineage>
        <taxon>Bacteria</taxon>
        <taxon>Pseudomonadati</taxon>
        <taxon>Pseudomonadota</taxon>
        <taxon>Alphaproteobacteria</taxon>
        <taxon>Rhodobacterales</taxon>
        <taxon>Paracoccaceae</taxon>
        <taxon>Paracoccus</taxon>
    </lineage>
</organism>
<keyword evidence="2" id="KW-1185">Reference proteome</keyword>
<comment type="caution">
    <text evidence="1">The sequence shown here is derived from an EMBL/GenBank/DDBJ whole genome shotgun (WGS) entry which is preliminary data.</text>
</comment>
<accession>A0ABV7S3H8</accession>
<dbReference type="RefSeq" id="WP_379032167.1">
    <property type="nucleotide sequence ID" value="NZ_JBHRXE010000043.1"/>
</dbReference>
<name>A0ABV7S3H8_9RHOB</name>
<reference evidence="2" key="1">
    <citation type="journal article" date="2019" name="Int. J. Syst. Evol. Microbiol.">
        <title>The Global Catalogue of Microorganisms (GCM) 10K type strain sequencing project: providing services to taxonomists for standard genome sequencing and annotation.</title>
        <authorList>
            <consortium name="The Broad Institute Genomics Platform"/>
            <consortium name="The Broad Institute Genome Sequencing Center for Infectious Disease"/>
            <person name="Wu L."/>
            <person name="Ma J."/>
        </authorList>
    </citation>
    <scope>NUCLEOTIDE SEQUENCE [LARGE SCALE GENOMIC DNA]</scope>
    <source>
        <strain evidence="2">VKM B-3226</strain>
    </source>
</reference>
<evidence type="ECO:0000313" key="2">
    <source>
        <dbReference type="Proteomes" id="UP001595596"/>
    </source>
</evidence>
<protein>
    <submittedName>
        <fullName evidence="1">Uncharacterized protein</fullName>
    </submittedName>
</protein>
<proteinExistence type="predicted"/>
<evidence type="ECO:0000313" key="1">
    <source>
        <dbReference type="EMBL" id="MFC3570886.1"/>
    </source>
</evidence>